<evidence type="ECO:0000313" key="1">
    <source>
        <dbReference type="EMBL" id="AFC24939.1"/>
    </source>
</evidence>
<dbReference type="STRING" id="984262.SGRA_2210"/>
<evidence type="ECO:0000313" key="2">
    <source>
        <dbReference type="Proteomes" id="UP000007519"/>
    </source>
</evidence>
<dbReference type="Gene3D" id="3.40.50.2000">
    <property type="entry name" value="Glycogen Phosphorylase B"/>
    <property type="match status" value="1"/>
</dbReference>
<keyword evidence="2" id="KW-1185">Reference proteome</keyword>
<name>H6L3J1_SAPGL</name>
<accession>H6L3J1</accession>
<dbReference type="Proteomes" id="UP000007519">
    <property type="component" value="Chromosome"/>
</dbReference>
<protein>
    <submittedName>
        <fullName evidence="1">Glycosyltransferase 28 domain protein</fullName>
    </submittedName>
</protein>
<organism evidence="1 2">
    <name type="scientific">Saprospira grandis (strain Lewin)</name>
    <dbReference type="NCBI Taxonomy" id="984262"/>
    <lineage>
        <taxon>Bacteria</taxon>
        <taxon>Pseudomonadati</taxon>
        <taxon>Bacteroidota</taxon>
        <taxon>Saprospiria</taxon>
        <taxon>Saprospirales</taxon>
        <taxon>Saprospiraceae</taxon>
        <taxon>Saprospira</taxon>
    </lineage>
</organism>
<dbReference type="HOGENOM" id="CLU_789629_0_0_10"/>
<dbReference type="EMBL" id="CP002831">
    <property type="protein sequence ID" value="AFC24939.1"/>
    <property type="molecule type" value="Genomic_DNA"/>
</dbReference>
<dbReference type="SUPFAM" id="SSF53756">
    <property type="entry name" value="UDP-Glycosyltransferase/glycogen phosphorylase"/>
    <property type="match status" value="1"/>
</dbReference>
<reference evidence="1 2" key="1">
    <citation type="journal article" date="2012" name="Stand. Genomic Sci.">
        <title>Complete genome sequencing and analysis of Saprospira grandis str. Lewin, a predatory marine bacterium.</title>
        <authorList>
            <person name="Saw J.H."/>
            <person name="Yuryev A."/>
            <person name="Kanbe M."/>
            <person name="Hou S."/>
            <person name="Young A.G."/>
            <person name="Aizawa S."/>
            <person name="Alam M."/>
        </authorList>
    </citation>
    <scope>NUCLEOTIDE SEQUENCE [LARGE SCALE GENOMIC DNA]</scope>
    <source>
        <strain evidence="1 2">Lewin</strain>
    </source>
</reference>
<proteinExistence type="predicted"/>
<dbReference type="RefSeq" id="WP_015692554.1">
    <property type="nucleotide sequence ID" value="NC_016940.1"/>
</dbReference>
<dbReference type="eggNOG" id="COG0707">
    <property type="taxonomic scope" value="Bacteria"/>
</dbReference>
<gene>
    <name evidence="1" type="ordered locus">SGRA_2210</name>
</gene>
<dbReference type="KEGG" id="sgn:SGRA_2210"/>
<dbReference type="OrthoDB" id="9803241at2"/>
<dbReference type="AlphaFoldDB" id="H6L3J1"/>
<sequence>MPKRKRILFTALNWGLGHASRSIPLIQKAIALGLQPYLAAEGEALALWQAQFPNLPHIALPAYNIRYPSQNMSWNMALQLPQILRAMAKEQALLPKLVNKYQISLLLNDNRYGCYLASLPSAFLGHQLRIAFPYSWQKALFQPINRYLLQKHRLIWLPDYEGEGNLSGDLGQGLPWSNIRYIGPLSRLPTTALQQKDYEIVALLSGPEPQRQYLENELRQKLAQLPQKSLIIRGKIGEEGEQLSGDYPHILPYAGGRELSSYLLSAQLLILRGGYSSLMDLAQLKAGAMLLCPTPGQTEQEYLAQKLGQQGRAQQQAQGQLDVGQAWAQKEQKLPNWPQKAAIDLAPFFAELVDLAQ</sequence>